<dbReference type="EMBL" id="CP099584">
    <property type="protein sequence ID" value="USS44179.1"/>
    <property type="molecule type" value="Genomic_DNA"/>
</dbReference>
<dbReference type="AlphaFoldDB" id="A0AAP9Y671"/>
<proteinExistence type="predicted"/>
<sequence length="66" mass="7654">MIHRLIVERLDRTLSTDEASHVERHLSMCPDCCVFDEQMSEIRKACKALKEGKAVWPEPLRDDDAK</sequence>
<evidence type="ECO:0000313" key="4">
    <source>
        <dbReference type="Proteomes" id="UP000594892"/>
    </source>
</evidence>
<keyword evidence="2" id="KW-0614">Plasmid</keyword>
<reference evidence="3" key="2">
    <citation type="submission" date="2022-06" db="EMBL/GenBank/DDBJ databases">
        <title>Draft genome sequence of Burkholderia glumae strain GR20004 isolated from rice panicle showing bacterial panicle blight.</title>
        <authorList>
            <person name="Choi S.Y."/>
            <person name="Lee Y.H."/>
        </authorList>
    </citation>
    <scope>NUCLEOTIDE SEQUENCE</scope>
    <source>
        <strain evidence="3">GR20004</strain>
        <plasmid evidence="3">unnamed1</plasmid>
    </source>
</reference>
<dbReference type="RefSeq" id="WP_158335138.1">
    <property type="nucleotide sequence ID" value="NZ_CP021076.1"/>
</dbReference>
<dbReference type="EMBL" id="CP065602">
    <property type="protein sequence ID" value="QPQ94694.1"/>
    <property type="molecule type" value="Genomic_DNA"/>
</dbReference>
<dbReference type="Proteomes" id="UP000594892">
    <property type="component" value="Plasmid unnamed1"/>
</dbReference>
<evidence type="ECO:0000313" key="2">
    <source>
        <dbReference type="EMBL" id="QPQ94694.1"/>
    </source>
</evidence>
<gene>
    <name evidence="2" type="ORF">I6H06_29225</name>
    <name evidence="3" type="ORF">NFI99_12910</name>
</gene>
<evidence type="ECO:0000313" key="5">
    <source>
        <dbReference type="Proteomes" id="UP001056386"/>
    </source>
</evidence>
<protein>
    <submittedName>
        <fullName evidence="2">Zf-HC2 domain-containing protein</fullName>
    </submittedName>
</protein>
<geneLocation type="plasmid" evidence="4 5">
    <name>unnamed1</name>
</geneLocation>
<evidence type="ECO:0000313" key="3">
    <source>
        <dbReference type="EMBL" id="USS44179.1"/>
    </source>
</evidence>
<dbReference type="Proteomes" id="UP001056386">
    <property type="component" value="Plasmid unnamed1"/>
</dbReference>
<dbReference type="InterPro" id="IPR027383">
    <property type="entry name" value="Znf_put"/>
</dbReference>
<evidence type="ECO:0000259" key="1">
    <source>
        <dbReference type="Pfam" id="PF13490"/>
    </source>
</evidence>
<name>A0AAP9Y671_BURGL</name>
<feature type="domain" description="Putative zinc-finger" evidence="1">
    <location>
        <begin position="2"/>
        <end position="32"/>
    </location>
</feature>
<dbReference type="GeneID" id="45698730"/>
<keyword evidence="5" id="KW-1185">Reference proteome</keyword>
<reference evidence="2 4" key="1">
    <citation type="submission" date="2020-12" db="EMBL/GenBank/DDBJ databases">
        <title>FDA dAtabase for Regulatory Grade micrObial Sequences (FDA-ARGOS): Supporting development and validation of Infectious Disease Dx tests.</title>
        <authorList>
            <person name="Minogue T."/>
            <person name="Wolcott M."/>
            <person name="Wasieloski L."/>
            <person name="Aguilar W."/>
            <person name="Moore D."/>
            <person name="Jaissle J."/>
            <person name="Tallon L."/>
            <person name="Sadzewicz L."/>
            <person name="Zhao X."/>
            <person name="Boylan J."/>
            <person name="Ott S."/>
            <person name="Bowen H."/>
            <person name="Vavikolanu K."/>
            <person name="Mehta A."/>
            <person name="Aluvathingal J."/>
            <person name="Nadendla S."/>
            <person name="Yan Y."/>
            <person name="Sichtig H."/>
        </authorList>
    </citation>
    <scope>NUCLEOTIDE SEQUENCE [LARGE SCALE GENOMIC DNA]</scope>
    <source>
        <strain evidence="2 4">FDAARGOS_949</strain>
        <plasmid evidence="2 4">unnamed1</plasmid>
    </source>
</reference>
<dbReference type="Pfam" id="PF13490">
    <property type="entry name" value="zf-HC2"/>
    <property type="match status" value="1"/>
</dbReference>
<organism evidence="2 4">
    <name type="scientific">Burkholderia glumae</name>
    <name type="common">Pseudomonas glumae</name>
    <dbReference type="NCBI Taxonomy" id="337"/>
    <lineage>
        <taxon>Bacteria</taxon>
        <taxon>Pseudomonadati</taxon>
        <taxon>Pseudomonadota</taxon>
        <taxon>Betaproteobacteria</taxon>
        <taxon>Burkholderiales</taxon>
        <taxon>Burkholderiaceae</taxon>
        <taxon>Burkholderia</taxon>
    </lineage>
</organism>
<accession>A0AAP9Y671</accession>